<organism evidence="1 2">
    <name type="scientific">Corynebacterium lizhenjunii</name>
    <dbReference type="NCBI Taxonomy" id="2709394"/>
    <lineage>
        <taxon>Bacteria</taxon>
        <taxon>Bacillati</taxon>
        <taxon>Actinomycetota</taxon>
        <taxon>Actinomycetes</taxon>
        <taxon>Mycobacteriales</taxon>
        <taxon>Corynebacteriaceae</taxon>
        <taxon>Corynebacterium</taxon>
    </lineage>
</organism>
<protein>
    <submittedName>
        <fullName evidence="1">Uncharacterized protein</fullName>
    </submittedName>
</protein>
<dbReference type="AlphaFoldDB" id="A0A7T0KFG5"/>
<dbReference type="Proteomes" id="UP000594681">
    <property type="component" value="Chromosome"/>
</dbReference>
<keyword evidence="2" id="KW-1185">Reference proteome</keyword>
<evidence type="ECO:0000313" key="1">
    <source>
        <dbReference type="EMBL" id="QPK79823.1"/>
    </source>
</evidence>
<name>A0A7T0KFG5_9CORY</name>
<proteinExistence type="predicted"/>
<sequence length="145" mass="15893">MNEQQKLEYRTRMAVADLFCANLERSGNHDRLLQSLGTDELPVIIPALGTTLASHIRNAAKRYIDAGEGHVLVPVCHGDSESGALTLTTLVVTKATQGFWSLDMDEVHGSATMDQIVETLDSSKKWDVAELDAQQRQQLQDMAAA</sequence>
<evidence type="ECO:0000313" key="2">
    <source>
        <dbReference type="Proteomes" id="UP000594681"/>
    </source>
</evidence>
<dbReference type="EMBL" id="CP064954">
    <property type="protein sequence ID" value="QPK79823.1"/>
    <property type="molecule type" value="Genomic_DNA"/>
</dbReference>
<gene>
    <name evidence="1" type="ORF">G7Y31_03760</name>
</gene>
<dbReference type="RefSeq" id="WP_165007823.1">
    <property type="nucleotide sequence ID" value="NZ_CP064954.1"/>
</dbReference>
<accession>A0A7T0KFG5</accession>
<dbReference type="KEGG" id="cliz:G7Y31_03760"/>
<reference evidence="1 2" key="1">
    <citation type="submission" date="2020-11" db="EMBL/GenBank/DDBJ databases">
        <title>Corynebacterium sp. ZJ-599.</title>
        <authorList>
            <person name="Zhou J."/>
        </authorList>
    </citation>
    <scope>NUCLEOTIDE SEQUENCE [LARGE SCALE GENOMIC DNA]</scope>
    <source>
        <strain evidence="1 2">ZJ-599</strain>
    </source>
</reference>